<sequence length="565" mass="64864">MPENIDKENIVPEIESENSGKPTSDGLIPQDVHTLKILKLIRDTQQQHGLRHGDYQRYRGYCTRRLQRLRKALRLPQGDKKHFKKRDVTLENIIKDARYLYIPLVQSERAWGYAMQLKQEFNTEPRKRFHMVNKLRKAVKYASHLEYLCTSSAVCDARAKVEAQAYSSFIKGTLFFESRKWRQAMEEYQKCKNTYEALLTTLGDEAEKAVYRQKCDELIPSLRFCAYNLSDDQSIDLQKIQSQISMPDADLEKLIAQAKEKQTQSLLEVNFANTSVPVRLEKVRAFLLSVGEKPQKDSVDAQLEHYESLLMDCKDCIQLVKEQENNGLLISYLTFLRFALSVERNMLLIEQMKSNENSKKVKPQDYVRLYEAILQFLNEIQSVFTGHDRGLKDVDILNTYFRAQRCLAIANTLQHNKQYLESVILYDKCMSYVNQLKNAKLGSVEMSRFSRLLDGVAAIEDSLQSGMAHAKAQNILEQSAPSQSTPNQTVYDNPDEFIEFSDKGGLELIKLPPAMRAVPCKPLFFDLALNHVQFPDLSDKVESRKAVTAGAGLSGFVKGLWGWKK</sequence>
<dbReference type="EMBL" id="OC988820">
    <property type="protein sequence ID" value="CAG4645475.1"/>
    <property type="molecule type" value="Genomic_DNA"/>
</dbReference>
<dbReference type="FunFam" id="1.10.3450.40:FF:000001">
    <property type="entry name" value="Signal recognition particle subunit SRP68"/>
    <property type="match status" value="1"/>
</dbReference>
<evidence type="ECO:0000256" key="7">
    <source>
        <dbReference type="ARBA" id="ARBA00022884"/>
    </source>
</evidence>
<evidence type="ECO:0000256" key="12">
    <source>
        <dbReference type="PIRNR" id="PIRNR038995"/>
    </source>
</evidence>
<keyword evidence="10 12" id="KW-0687">Ribonucleoprotein</keyword>
<evidence type="ECO:0000256" key="2">
    <source>
        <dbReference type="ARBA" id="ARBA00004496"/>
    </source>
</evidence>
<dbReference type="GO" id="GO:0006614">
    <property type="term" value="P:SRP-dependent cotranslational protein targeting to membrane"/>
    <property type="evidence" value="ECO:0007669"/>
    <property type="project" value="InterPro"/>
</dbReference>
<evidence type="ECO:0000256" key="6">
    <source>
        <dbReference type="ARBA" id="ARBA00022824"/>
    </source>
</evidence>
<evidence type="ECO:0000313" key="14">
    <source>
        <dbReference type="EMBL" id="CAG4645475.1"/>
    </source>
</evidence>
<comment type="similarity">
    <text evidence="4 12">Belongs to the SRP68 family.</text>
</comment>
<dbReference type="Pfam" id="PF16969">
    <property type="entry name" value="SRP68"/>
    <property type="match status" value="1"/>
</dbReference>
<evidence type="ECO:0000256" key="11">
    <source>
        <dbReference type="ARBA" id="ARBA00029498"/>
    </source>
</evidence>
<reference evidence="14" key="1">
    <citation type="submission" date="2021-04" db="EMBL/GenBank/DDBJ databases">
        <authorList>
            <person name="Cornetti L."/>
        </authorList>
    </citation>
    <scope>NUCLEOTIDE SEQUENCE</scope>
</reference>
<proteinExistence type="inferred from homology"/>
<dbReference type="AlphaFoldDB" id="A0A9N6WR28"/>
<keyword evidence="8 12" id="KW-0733">Signal recognition particle</keyword>
<dbReference type="PANTHER" id="PTHR12860:SF0">
    <property type="entry name" value="SIGNAL RECOGNITION PARTICLE SUBUNIT SRP68"/>
    <property type="match status" value="1"/>
</dbReference>
<keyword evidence="9" id="KW-0539">Nucleus</keyword>
<dbReference type="GO" id="GO:0030942">
    <property type="term" value="F:endoplasmic reticulum signal peptide binding"/>
    <property type="evidence" value="ECO:0007669"/>
    <property type="project" value="InterPro"/>
</dbReference>
<dbReference type="GO" id="GO:0005783">
    <property type="term" value="C:endoplasmic reticulum"/>
    <property type="evidence" value="ECO:0007669"/>
    <property type="project" value="UniProtKB-SubCell"/>
</dbReference>
<evidence type="ECO:0000256" key="1">
    <source>
        <dbReference type="ARBA" id="ARBA00004240"/>
    </source>
</evidence>
<name>A0A9N6WR28_9CRUS</name>
<gene>
    <name evidence="14" type="primary">EOG090X04NF</name>
</gene>
<dbReference type="PIRSF" id="PIRSF038995">
    <property type="entry name" value="SRP68"/>
    <property type="match status" value="1"/>
</dbReference>
<dbReference type="GO" id="GO:0008312">
    <property type="term" value="F:7S RNA binding"/>
    <property type="evidence" value="ECO:0007669"/>
    <property type="project" value="InterPro"/>
</dbReference>
<dbReference type="GO" id="GO:0005829">
    <property type="term" value="C:cytosol"/>
    <property type="evidence" value="ECO:0007669"/>
    <property type="project" value="UniProtKB-ARBA"/>
</dbReference>
<dbReference type="PANTHER" id="PTHR12860">
    <property type="entry name" value="SIGNAL RECOGNITION PARTICLE 68 KDA PROTEIN"/>
    <property type="match status" value="1"/>
</dbReference>
<dbReference type="Gene3D" id="1.10.3450.40">
    <property type="entry name" value="Signal recognition particle, SRP68 subunit, RNA-binding domain"/>
    <property type="match status" value="1"/>
</dbReference>
<keyword evidence="7 12" id="KW-0694">RNA-binding</keyword>
<keyword evidence="6" id="KW-0256">Endoplasmic reticulum</keyword>
<dbReference type="GO" id="GO:0005786">
    <property type="term" value="C:signal recognition particle, endoplasmic reticulum targeting"/>
    <property type="evidence" value="ECO:0007669"/>
    <property type="project" value="UniProtKB-KW"/>
</dbReference>
<keyword evidence="5 12" id="KW-0963">Cytoplasm</keyword>
<dbReference type="InterPro" id="IPR034652">
    <property type="entry name" value="SRP68-RBD"/>
</dbReference>
<feature type="region of interest" description="Disordered" evidence="13">
    <location>
        <begin position="1"/>
        <end position="28"/>
    </location>
</feature>
<accession>A0A9N6WR28</accession>
<dbReference type="GO" id="GO:0005047">
    <property type="term" value="F:signal recognition particle binding"/>
    <property type="evidence" value="ECO:0007669"/>
    <property type="project" value="InterPro"/>
</dbReference>
<protein>
    <recommendedName>
        <fullName evidence="11 12">Signal recognition particle subunit SRP68</fullName>
        <shortName evidence="12">SRP68</shortName>
    </recommendedName>
</protein>
<dbReference type="CDD" id="cd15481">
    <property type="entry name" value="SRP68-RBD"/>
    <property type="match status" value="1"/>
</dbReference>
<feature type="compositionally biased region" description="Basic and acidic residues" evidence="13">
    <location>
        <begin position="1"/>
        <end position="10"/>
    </location>
</feature>
<evidence type="ECO:0000256" key="4">
    <source>
        <dbReference type="ARBA" id="ARBA00009352"/>
    </source>
</evidence>
<evidence type="ECO:0000256" key="8">
    <source>
        <dbReference type="ARBA" id="ARBA00023135"/>
    </source>
</evidence>
<dbReference type="InterPro" id="IPR038253">
    <property type="entry name" value="SRP68_N_sf"/>
</dbReference>
<evidence type="ECO:0000256" key="3">
    <source>
        <dbReference type="ARBA" id="ARBA00004604"/>
    </source>
</evidence>
<comment type="function">
    <text evidence="12">Component of the signal recognition particle (SRP) complex, a ribonucleoprotein complex that mediates the cotranslational targeting of secretory and membrane proteins to the endoplasmic reticulum (ER). The SRP complex interacts with the signal sequence in nascent secretory and membrane proteins and directs them to the membrane of the ER.</text>
</comment>
<evidence type="ECO:0000256" key="10">
    <source>
        <dbReference type="ARBA" id="ARBA00023274"/>
    </source>
</evidence>
<evidence type="ECO:0000256" key="9">
    <source>
        <dbReference type="ARBA" id="ARBA00023242"/>
    </source>
</evidence>
<comment type="subcellular location">
    <subcellularLocation>
        <location evidence="2 12">Cytoplasm</location>
    </subcellularLocation>
    <subcellularLocation>
        <location evidence="1">Endoplasmic reticulum</location>
    </subcellularLocation>
    <subcellularLocation>
        <location evidence="3">Nucleus</location>
        <location evidence="3">Nucleolus</location>
    </subcellularLocation>
</comment>
<evidence type="ECO:0000256" key="13">
    <source>
        <dbReference type="SAM" id="MobiDB-lite"/>
    </source>
</evidence>
<dbReference type="GO" id="GO:0005730">
    <property type="term" value="C:nucleolus"/>
    <property type="evidence" value="ECO:0007669"/>
    <property type="project" value="UniProtKB-SubCell"/>
</dbReference>
<organism evidence="14">
    <name type="scientific">Lynceus sp. MCZ IZ 141354</name>
    <dbReference type="NCBI Taxonomy" id="1930659"/>
    <lineage>
        <taxon>Eukaryota</taxon>
        <taxon>Metazoa</taxon>
        <taxon>Ecdysozoa</taxon>
        <taxon>Arthropoda</taxon>
        <taxon>Crustacea</taxon>
        <taxon>Branchiopoda</taxon>
        <taxon>Diplostraca</taxon>
        <taxon>Laevicaudata</taxon>
        <taxon>Lynceidae</taxon>
        <taxon>Lynceus</taxon>
    </lineage>
</organism>
<evidence type="ECO:0000256" key="5">
    <source>
        <dbReference type="ARBA" id="ARBA00022490"/>
    </source>
</evidence>
<dbReference type="InterPro" id="IPR026258">
    <property type="entry name" value="SRP68"/>
</dbReference>